<proteinExistence type="predicted"/>
<organism evidence="1 2">
    <name type="scientific">Salmonella virus VSe101</name>
    <dbReference type="NCBI Taxonomy" id="2653660"/>
    <lineage>
        <taxon>Viruses</taxon>
        <taxon>Duplodnaviria</taxon>
        <taxon>Heunggongvirae</taxon>
        <taxon>Uroviricota</taxon>
        <taxon>Caudoviricetes</taxon>
        <taxon>Sarkviridae</taxon>
        <taxon>Guernseyvirinae</taxon>
        <taxon>Jerseyvirus</taxon>
        <taxon>Jerseyvirus VSe101</taxon>
    </lineage>
</organism>
<sequence length="61" mass="6809">MSKSAVFYAVVEKDSLACVSLIHERYGEVKAIFPDKEKAQKVIDNYPDEGLRVVAVHISTL</sequence>
<keyword evidence="2" id="KW-1185">Reference proteome</keyword>
<name>A0A5P8PNI7_9CAUD</name>
<reference evidence="1 2" key="1">
    <citation type="submission" date="2019-08" db="EMBL/GenBank/DDBJ databases">
        <title>Complete genome sequence of Salmonella Enteritidis bacteriophage VSe101.</title>
        <authorList>
            <person name="Denisenko E."/>
            <person name="Kislichkina A."/>
            <person name="Verevkin V."/>
            <person name="Krasilnikova V."/>
            <person name="Volozhantsev N."/>
        </authorList>
    </citation>
    <scope>NUCLEOTIDE SEQUENCE [LARGE SCALE GENOMIC DNA]</scope>
    <source>
        <strain evidence="1">VSe101</strain>
    </source>
</reference>
<gene>
    <name evidence="1" type="ORF">vse101_60</name>
</gene>
<evidence type="ECO:0000313" key="1">
    <source>
        <dbReference type="EMBL" id="QFR58912.1"/>
    </source>
</evidence>
<accession>A0A5P8PNI7</accession>
<protein>
    <submittedName>
        <fullName evidence="1">Uncharacterized protein</fullName>
    </submittedName>
</protein>
<dbReference type="EMBL" id="MN393078">
    <property type="protein sequence ID" value="QFR58912.1"/>
    <property type="molecule type" value="Genomic_DNA"/>
</dbReference>
<evidence type="ECO:0000313" key="2">
    <source>
        <dbReference type="Proteomes" id="UP000325812"/>
    </source>
</evidence>
<dbReference type="Proteomes" id="UP000325812">
    <property type="component" value="Segment"/>
</dbReference>